<sequence length="689" mass="77168">MKRLPRKISGGVSNRFLRLSLRTEFPLDPVVRAGSLLAVYEQKEPEIVDALKQNEISPSEAEALLKAILRTSLDRILQEQNAETAMSDQEIDARIAALEAENQALRDAMKFKDWSLVQPALCAAGEKTSLPLPLPVSPALGRRAASLQRQINMAEMVVLNGEDIRLAAADLLPDAYKEDFDRFLESEIMLSGAIESAVDKATSRDMARKIAATGEIALEFFGDIPLSTITTDKVKDLMFFIQRIPSLHGKKHGNNRFVHDREKATKREEVERADLHDASVRAEIEADETLSLPEMRARLAERLIPRLTMTTVGHHLDRLHGIFRNAQRKLHYSGETRFLTHSDMKEHIKGNSNEKSDPLFVRKDKPKDREAWSQERLKTLLMSPIYTGCASIGRRWQPGPMIIRDAKYWVPLLVMTLGSRILEILQLKKTDLILHNGVLCLTIGITSEHRVKNSDSKRTLPLPQLLIDLGFVEWVHSLPVDQRLLFPSPAGGADIAAIAGNFGKQLKTLYRRLGIADWSEDFYALRKTLSSALDDAGVPENRRQAIAGHAGGTTLNKFYTKRNVSTLKSELEKFDLKVTVAFSDAHDHPVIEDCNLIAKPVARVEVELGKDETASRVRVKSMQTGEILVNAKIAQNEPHSNPAGKGRFWTPQDVAVQLRSIGAAYELSMPQTLQRRQAVENLMTYGYKT</sequence>
<reference evidence="3" key="1">
    <citation type="submission" date="2021-08" db="EMBL/GenBank/DDBJ databases">
        <authorList>
            <person name="Nwanade C."/>
            <person name="Wang M."/>
            <person name="Masoudi A."/>
            <person name="Yu Z."/>
            <person name="Liu J."/>
        </authorList>
    </citation>
    <scope>NUCLEOTIDE SEQUENCE</scope>
    <source>
        <strain evidence="3">S141</strain>
    </source>
</reference>
<keyword evidence="4" id="KW-1185">Reference proteome</keyword>
<organism evidence="3 4">
    <name type="scientific">Leisingera caerulea</name>
    <name type="common">Phaeobacter caeruleus</name>
    <dbReference type="NCBI Taxonomy" id="506591"/>
    <lineage>
        <taxon>Bacteria</taxon>
        <taxon>Pseudomonadati</taxon>
        <taxon>Pseudomonadota</taxon>
        <taxon>Alphaproteobacteria</taxon>
        <taxon>Rhodobacterales</taxon>
        <taxon>Roseobacteraceae</taxon>
        <taxon>Leisingera</taxon>
    </lineage>
</organism>
<dbReference type="PROSITE" id="PS51898">
    <property type="entry name" value="TYR_RECOMBINASE"/>
    <property type="match status" value="1"/>
</dbReference>
<keyword evidence="1" id="KW-0233">DNA recombination</keyword>
<feature type="domain" description="Tyr recombinase" evidence="2">
    <location>
        <begin position="367"/>
        <end position="572"/>
    </location>
</feature>
<dbReference type="Proteomes" id="UP001058184">
    <property type="component" value="Chromosome"/>
</dbReference>
<dbReference type="InterPro" id="IPR013762">
    <property type="entry name" value="Integrase-like_cat_sf"/>
</dbReference>
<dbReference type="Gene3D" id="1.10.443.10">
    <property type="entry name" value="Intergrase catalytic core"/>
    <property type="match status" value="1"/>
</dbReference>
<proteinExistence type="predicted"/>
<accession>A0ABY5WTL0</accession>
<dbReference type="InterPro" id="IPR011010">
    <property type="entry name" value="DNA_brk_join_enz"/>
</dbReference>
<evidence type="ECO:0000256" key="1">
    <source>
        <dbReference type="ARBA" id="ARBA00023172"/>
    </source>
</evidence>
<name>A0ABY5WTL0_LEICA</name>
<gene>
    <name evidence="3" type="ORF">K3722_13890</name>
</gene>
<protein>
    <submittedName>
        <fullName evidence="3">Integrase</fullName>
    </submittedName>
</protein>
<dbReference type="SUPFAM" id="SSF56349">
    <property type="entry name" value="DNA breaking-rejoining enzymes"/>
    <property type="match status" value="1"/>
</dbReference>
<dbReference type="EMBL" id="CP081078">
    <property type="protein sequence ID" value="UWQ57597.1"/>
    <property type="molecule type" value="Genomic_DNA"/>
</dbReference>
<evidence type="ECO:0000313" key="3">
    <source>
        <dbReference type="EMBL" id="UWQ57597.1"/>
    </source>
</evidence>
<dbReference type="RefSeq" id="WP_260000993.1">
    <property type="nucleotide sequence ID" value="NZ_CP081078.1"/>
</dbReference>
<evidence type="ECO:0000313" key="4">
    <source>
        <dbReference type="Proteomes" id="UP001058184"/>
    </source>
</evidence>
<evidence type="ECO:0000259" key="2">
    <source>
        <dbReference type="PROSITE" id="PS51898"/>
    </source>
</evidence>
<dbReference type="InterPro" id="IPR002104">
    <property type="entry name" value="Integrase_catalytic"/>
</dbReference>